<feature type="region of interest" description="Disordered" evidence="1">
    <location>
        <begin position="67"/>
        <end position="294"/>
    </location>
</feature>
<accession>A0A8H6VPL8</accession>
<dbReference type="EMBL" id="JACAZF010000018">
    <property type="protein sequence ID" value="KAF7289004.1"/>
    <property type="molecule type" value="Genomic_DNA"/>
</dbReference>
<feature type="compositionally biased region" description="Polar residues" evidence="1">
    <location>
        <begin position="171"/>
        <end position="203"/>
    </location>
</feature>
<feature type="region of interest" description="Disordered" evidence="1">
    <location>
        <begin position="348"/>
        <end position="384"/>
    </location>
</feature>
<proteinExistence type="predicted"/>
<dbReference type="GeneID" id="59353080"/>
<feature type="compositionally biased region" description="Pro residues" evidence="1">
    <location>
        <begin position="206"/>
        <end position="215"/>
    </location>
</feature>
<gene>
    <name evidence="2" type="ORF">MIND_01417200</name>
</gene>
<dbReference type="RefSeq" id="XP_037213156.1">
    <property type="nucleotide sequence ID" value="XM_037370564.1"/>
</dbReference>
<feature type="compositionally biased region" description="Polar residues" evidence="1">
    <location>
        <begin position="88"/>
        <end position="105"/>
    </location>
</feature>
<dbReference type="OrthoDB" id="3232670at2759"/>
<evidence type="ECO:0000256" key="1">
    <source>
        <dbReference type="SAM" id="MobiDB-lite"/>
    </source>
</evidence>
<dbReference type="AlphaFoldDB" id="A0A8H6VPL8"/>
<keyword evidence="3" id="KW-1185">Reference proteome</keyword>
<evidence type="ECO:0000313" key="3">
    <source>
        <dbReference type="Proteomes" id="UP000636479"/>
    </source>
</evidence>
<evidence type="ECO:0000313" key="2">
    <source>
        <dbReference type="EMBL" id="KAF7289004.1"/>
    </source>
</evidence>
<reference evidence="2" key="1">
    <citation type="submission" date="2020-05" db="EMBL/GenBank/DDBJ databases">
        <title>Mycena genomes resolve the evolution of fungal bioluminescence.</title>
        <authorList>
            <person name="Tsai I.J."/>
        </authorList>
    </citation>
    <scope>NUCLEOTIDE SEQUENCE</scope>
    <source>
        <strain evidence="2">171206Taipei</strain>
    </source>
</reference>
<protein>
    <submittedName>
        <fullName evidence="2">Uncharacterized protein</fullName>
    </submittedName>
</protein>
<organism evidence="2 3">
    <name type="scientific">Mycena indigotica</name>
    <dbReference type="NCBI Taxonomy" id="2126181"/>
    <lineage>
        <taxon>Eukaryota</taxon>
        <taxon>Fungi</taxon>
        <taxon>Dikarya</taxon>
        <taxon>Basidiomycota</taxon>
        <taxon>Agaricomycotina</taxon>
        <taxon>Agaricomycetes</taxon>
        <taxon>Agaricomycetidae</taxon>
        <taxon>Agaricales</taxon>
        <taxon>Marasmiineae</taxon>
        <taxon>Mycenaceae</taxon>
        <taxon>Mycena</taxon>
    </lineage>
</organism>
<dbReference type="Proteomes" id="UP000636479">
    <property type="component" value="Unassembled WGS sequence"/>
</dbReference>
<feature type="compositionally biased region" description="Basic and acidic residues" evidence="1">
    <location>
        <begin position="241"/>
        <end position="252"/>
    </location>
</feature>
<name>A0A8H6VPL8_9AGAR</name>
<sequence>MDGCQRLICALSCRPSWKCIMQPLVFPPPLLQDERALLDHLPNGIPRPLHAIDQLGTWVEHPAAATLPAVHAKKDKSKGTEKGPGTPMSANRSRSSTLFSPTTSMMAVPAVTARPSSSGNGGNGQSEKQGGSTSRRPSVASLLSLRRKNTNTSTRSNELPLPPPPLPATMTPYSTPPLSRSATMGSSVSSQLQPEISTNTNNYHLPRPPPPPPSIPDAIYLQQPHVHPGDDLSGNEDIFDEGPRTKRSDKAARMLGGGGDAFPPDQNAHPPAPRGPRPRTAPSRAHADAGPRPDAFYTAADGWYADDAGPRHAVSRDSRDSALSPIAFRPPSLAFAPPGAQTAYARNARLSTDTAPVSRAGRYAGSDSDRDRDSDEGVDALRPPRVDSHVHHAYAYAQHARRASLASAVVFGGAARPDTPFMDSVLAGDAAPGYAYDERGAGGHTREQSVVRAERGWQGEWNQGDMREVIQKLRTLR</sequence>
<comment type="caution">
    <text evidence="2">The sequence shown here is derived from an EMBL/GenBank/DDBJ whole genome shotgun (WGS) entry which is preliminary data.</text>
</comment>